<dbReference type="InterPro" id="IPR003020">
    <property type="entry name" value="HCO3_transpt_euk"/>
</dbReference>
<dbReference type="PANTHER" id="PTHR11453">
    <property type="entry name" value="ANION EXCHANGE PROTEIN"/>
    <property type="match status" value="1"/>
</dbReference>
<dbReference type="Proteomes" id="UP000503349">
    <property type="component" value="Chromosome 9"/>
</dbReference>
<evidence type="ECO:0000256" key="4">
    <source>
        <dbReference type="ARBA" id="ARBA00023136"/>
    </source>
</evidence>
<dbReference type="GO" id="GO:0050801">
    <property type="term" value="P:monoatomic ion homeostasis"/>
    <property type="evidence" value="ECO:0007669"/>
    <property type="project" value="TreeGrafter"/>
</dbReference>
<evidence type="ECO:0000256" key="5">
    <source>
        <dbReference type="SAM" id="Phobius"/>
    </source>
</evidence>
<reference evidence="8" key="2">
    <citation type="submission" date="2019-02" db="EMBL/GenBank/DDBJ databases">
        <title>Opniocepnalus argus Var Kimnra genome.</title>
        <authorList>
            <person name="Zhou C."/>
            <person name="Xiao S."/>
        </authorList>
    </citation>
    <scope>NUCLEOTIDE SEQUENCE [LARGE SCALE GENOMIC DNA]</scope>
</reference>
<protein>
    <submittedName>
        <fullName evidence="7">Sodium bicarbonate transporter-like protein 11</fullName>
    </submittedName>
</protein>
<proteinExistence type="predicted"/>
<dbReference type="GO" id="GO:0006820">
    <property type="term" value="P:monoatomic anion transport"/>
    <property type="evidence" value="ECO:0007669"/>
    <property type="project" value="InterPro"/>
</dbReference>
<organism evidence="7 8">
    <name type="scientific">Channa argus</name>
    <name type="common">Northern snakehead</name>
    <name type="synonym">Ophicephalus argus</name>
    <dbReference type="NCBI Taxonomy" id="215402"/>
    <lineage>
        <taxon>Eukaryota</taxon>
        <taxon>Metazoa</taxon>
        <taxon>Chordata</taxon>
        <taxon>Craniata</taxon>
        <taxon>Vertebrata</taxon>
        <taxon>Euteleostomi</taxon>
        <taxon>Actinopterygii</taxon>
        <taxon>Neopterygii</taxon>
        <taxon>Teleostei</taxon>
        <taxon>Neoteleostei</taxon>
        <taxon>Acanthomorphata</taxon>
        <taxon>Anabantaria</taxon>
        <taxon>Anabantiformes</taxon>
        <taxon>Channoidei</taxon>
        <taxon>Channidae</taxon>
        <taxon>Channa</taxon>
    </lineage>
</organism>
<feature type="transmembrane region" description="Helical" evidence="5">
    <location>
        <begin position="203"/>
        <end position="224"/>
    </location>
</feature>
<keyword evidence="3 5" id="KW-1133">Transmembrane helix</keyword>
<gene>
    <name evidence="7" type="ORF">EXN66_Car009781</name>
</gene>
<evidence type="ECO:0000256" key="1">
    <source>
        <dbReference type="ARBA" id="ARBA00004141"/>
    </source>
</evidence>
<feature type="transmembrane region" description="Helical" evidence="5">
    <location>
        <begin position="244"/>
        <end position="266"/>
    </location>
</feature>
<feature type="domain" description="Bicarbonate transporter-like transmembrane" evidence="6">
    <location>
        <begin position="194"/>
        <end position="357"/>
    </location>
</feature>
<dbReference type="GO" id="GO:0005452">
    <property type="term" value="F:solute:inorganic anion antiporter activity"/>
    <property type="evidence" value="ECO:0007669"/>
    <property type="project" value="InterPro"/>
</dbReference>
<evidence type="ECO:0000256" key="2">
    <source>
        <dbReference type="ARBA" id="ARBA00022692"/>
    </source>
</evidence>
<dbReference type="AlphaFoldDB" id="A0A6G1PV10"/>
<evidence type="ECO:0000259" key="6">
    <source>
        <dbReference type="Pfam" id="PF00955"/>
    </source>
</evidence>
<name>A0A6G1PV10_CHAAH</name>
<feature type="transmembrane region" description="Helical" evidence="5">
    <location>
        <begin position="300"/>
        <end position="320"/>
    </location>
</feature>
<keyword evidence="8" id="KW-1185">Reference proteome</keyword>
<reference evidence="7 8" key="1">
    <citation type="submission" date="2019-02" db="EMBL/GenBank/DDBJ databases">
        <title>Opniocepnalus argus genome.</title>
        <authorList>
            <person name="Zhou C."/>
            <person name="Xiao S."/>
        </authorList>
    </citation>
    <scope>NUCLEOTIDE SEQUENCE [LARGE SCALE GENOMIC DNA]</scope>
    <source>
        <strain evidence="7">OARG1902GOOAL</strain>
        <tissue evidence="7">Muscle</tissue>
    </source>
</reference>
<accession>A0A6G1PV10</accession>
<evidence type="ECO:0000256" key="3">
    <source>
        <dbReference type="ARBA" id="ARBA00022989"/>
    </source>
</evidence>
<dbReference type="Pfam" id="PF00955">
    <property type="entry name" value="HCO3_cotransp"/>
    <property type="match status" value="1"/>
</dbReference>
<evidence type="ECO:0000313" key="7">
    <source>
        <dbReference type="EMBL" id="KAF3694105.1"/>
    </source>
</evidence>
<dbReference type="InterPro" id="IPR011531">
    <property type="entry name" value="HCO3_transpt-like_TM_dom"/>
</dbReference>
<sequence length="473" mass="53562">MESRRIVGYIYDKSTSVSQYVKPVNFQEEMRAHRDLESFLAQANILLDEKAATLDEVLRQKLLETKTQEEFKQELVHRLQQLSVVNKKPLVEELEDSDQRRGKPLKCKDFFKAGKGVYDDLRRRLPLYPSDFTDSINNILQYLVDVLVLEHFLLAFDLSIGGTVLVTAERAIERDKEKKREVTCPRWPDLQVLFEKLTEMNTLSAVGLGFLLALLIFIDQNIVISLKHVPEHKLLKGTAFHWDLMLTGFINILMSCLGLPWMHAAFPHSFLHARQLAKVEQHVENGHLYTTIVSVKEIRLTLVVASILIGLSAFMLPVPLQWIPKPILYGLFLYIAATSLDGNQMVDRMALLLKEQRPNQAESVKAPVFLGSVSNLEGSMSTNDPPYLPLHCDRTHTFTSVSCSVQPKVATEQEGGRSLCLALRKGSRGLCLKAAWRTDNLQSDEEGMCDCGETKWAESKETSSEVSSGKWCF</sequence>
<comment type="subcellular location">
    <subcellularLocation>
        <location evidence="1">Membrane</location>
        <topology evidence="1">Multi-pass membrane protein</topology>
    </subcellularLocation>
</comment>
<dbReference type="PANTHER" id="PTHR11453:SF127">
    <property type="entry name" value="SOLUTE CARRIER FAMILY 4 MEMBER 11"/>
    <property type="match status" value="1"/>
</dbReference>
<evidence type="ECO:0000313" key="8">
    <source>
        <dbReference type="Proteomes" id="UP000503349"/>
    </source>
</evidence>
<keyword evidence="4 5" id="KW-0472">Membrane</keyword>
<dbReference type="EMBL" id="CM015720">
    <property type="protein sequence ID" value="KAF3694105.1"/>
    <property type="molecule type" value="Genomic_DNA"/>
</dbReference>
<keyword evidence="2 5" id="KW-0812">Transmembrane</keyword>
<dbReference type="GO" id="GO:0016323">
    <property type="term" value="C:basolateral plasma membrane"/>
    <property type="evidence" value="ECO:0007669"/>
    <property type="project" value="TreeGrafter"/>
</dbReference>